<evidence type="ECO:0000256" key="1">
    <source>
        <dbReference type="SAM" id="MobiDB-lite"/>
    </source>
</evidence>
<evidence type="ECO:0000256" key="2">
    <source>
        <dbReference type="SAM" id="Phobius"/>
    </source>
</evidence>
<dbReference type="Proteomes" id="UP000095287">
    <property type="component" value="Unplaced"/>
</dbReference>
<organism evidence="3 4">
    <name type="scientific">Steinernema glaseri</name>
    <dbReference type="NCBI Taxonomy" id="37863"/>
    <lineage>
        <taxon>Eukaryota</taxon>
        <taxon>Metazoa</taxon>
        <taxon>Ecdysozoa</taxon>
        <taxon>Nematoda</taxon>
        <taxon>Chromadorea</taxon>
        <taxon>Rhabditida</taxon>
        <taxon>Tylenchina</taxon>
        <taxon>Panagrolaimomorpha</taxon>
        <taxon>Strongyloidoidea</taxon>
        <taxon>Steinernematidae</taxon>
        <taxon>Steinernema</taxon>
    </lineage>
</organism>
<feature type="compositionally biased region" description="Polar residues" evidence="1">
    <location>
        <begin position="1"/>
        <end position="12"/>
    </location>
</feature>
<dbReference type="AlphaFoldDB" id="A0A1I7YWD4"/>
<keyword evidence="2" id="KW-1133">Transmembrane helix</keyword>
<feature type="transmembrane region" description="Helical" evidence="2">
    <location>
        <begin position="41"/>
        <end position="73"/>
    </location>
</feature>
<feature type="region of interest" description="Disordered" evidence="1">
    <location>
        <begin position="1"/>
        <end position="30"/>
    </location>
</feature>
<name>A0A1I7YWD4_9BILA</name>
<evidence type="ECO:0000313" key="3">
    <source>
        <dbReference type="Proteomes" id="UP000095287"/>
    </source>
</evidence>
<reference evidence="4" key="1">
    <citation type="submission" date="2016-11" db="UniProtKB">
        <authorList>
            <consortium name="WormBaseParasite"/>
        </authorList>
    </citation>
    <scope>IDENTIFICATION</scope>
</reference>
<sequence length="114" mass="12321">MGSARSAIQPQTVHKRHPSHLSSHTLGDRSSMAVECTPERALFWTIALAVTGGTFAVAALSAFISTLLAFLLLRRRLQNVGISRSIVKGFSSEESRTGSECADVFGSDRNFSPR</sequence>
<keyword evidence="3" id="KW-1185">Reference proteome</keyword>
<protein>
    <submittedName>
        <fullName evidence="4">Transmembrane protein</fullName>
    </submittedName>
</protein>
<dbReference type="WBParaSite" id="L893_g20191.t1">
    <property type="protein sequence ID" value="L893_g20191.t1"/>
    <property type="gene ID" value="L893_g20191"/>
</dbReference>
<keyword evidence="2" id="KW-0812">Transmembrane</keyword>
<accession>A0A1I7YWD4</accession>
<evidence type="ECO:0000313" key="4">
    <source>
        <dbReference type="WBParaSite" id="L893_g20191.t1"/>
    </source>
</evidence>
<keyword evidence="2" id="KW-0472">Membrane</keyword>
<proteinExistence type="predicted"/>